<evidence type="ECO:0000256" key="14">
    <source>
        <dbReference type="ARBA" id="ARBA00023172"/>
    </source>
</evidence>
<protein>
    <submittedName>
        <fullName evidence="20">Ty3/gypsy retrotransposon protein</fullName>
    </submittedName>
</protein>
<dbReference type="CDD" id="cd00303">
    <property type="entry name" value="retropepsin_like"/>
    <property type="match status" value="1"/>
</dbReference>
<dbReference type="InterPro" id="IPR041588">
    <property type="entry name" value="Integrase_H2C2"/>
</dbReference>
<evidence type="ECO:0000256" key="13">
    <source>
        <dbReference type="ARBA" id="ARBA00023125"/>
    </source>
</evidence>
<keyword evidence="10" id="KW-0229">DNA integration</keyword>
<keyword evidence="13" id="KW-0238">DNA-binding</keyword>
<gene>
    <name evidence="21" type="ORF">E5676_scaffold453G001350</name>
    <name evidence="20" type="ORF">E5676_scaffold506G00700</name>
</gene>
<dbReference type="GO" id="GO:0046872">
    <property type="term" value="F:metal ion binding"/>
    <property type="evidence" value="ECO:0007669"/>
    <property type="project" value="UniProtKB-KW"/>
</dbReference>
<keyword evidence="9" id="KW-0460">Magnesium</keyword>
<dbReference type="PROSITE" id="PS50878">
    <property type="entry name" value="RT_POL"/>
    <property type="match status" value="1"/>
</dbReference>
<evidence type="ECO:0000256" key="9">
    <source>
        <dbReference type="ARBA" id="ARBA00022842"/>
    </source>
</evidence>
<evidence type="ECO:0000313" key="21">
    <source>
        <dbReference type="EMBL" id="TYK06654.1"/>
    </source>
</evidence>
<evidence type="ECO:0000256" key="2">
    <source>
        <dbReference type="ARBA" id="ARBA00022679"/>
    </source>
</evidence>
<evidence type="ECO:0000256" key="12">
    <source>
        <dbReference type="ARBA" id="ARBA00022932"/>
    </source>
</evidence>
<keyword evidence="5" id="KW-0479">Metal-binding</keyword>
<keyword evidence="12" id="KW-0239">DNA-directed DNA polymerase</keyword>
<dbReference type="InterPro" id="IPR000953">
    <property type="entry name" value="Chromo/chromo_shadow_dom"/>
</dbReference>
<dbReference type="InterPro" id="IPR000477">
    <property type="entry name" value="RT_dom"/>
</dbReference>
<dbReference type="Pfam" id="PF24626">
    <property type="entry name" value="SH3_Tf2-1"/>
    <property type="match status" value="1"/>
</dbReference>
<dbReference type="GO" id="GO:0006310">
    <property type="term" value="P:DNA recombination"/>
    <property type="evidence" value="ECO:0007669"/>
    <property type="project" value="UniProtKB-KW"/>
</dbReference>
<keyword evidence="14" id="KW-0233">DNA recombination</keyword>
<feature type="domain" description="Integrase catalytic" evidence="19">
    <location>
        <begin position="1144"/>
        <end position="1308"/>
    </location>
</feature>
<evidence type="ECO:0000256" key="3">
    <source>
        <dbReference type="ARBA" id="ARBA00022695"/>
    </source>
</evidence>
<dbReference type="InterPro" id="IPR023780">
    <property type="entry name" value="Chromo_domain"/>
</dbReference>
<evidence type="ECO:0000256" key="11">
    <source>
        <dbReference type="ARBA" id="ARBA00022918"/>
    </source>
</evidence>
<dbReference type="Gene3D" id="3.10.10.10">
    <property type="entry name" value="HIV Type 1 Reverse Transcriptase, subunit A, domain 1"/>
    <property type="match status" value="1"/>
</dbReference>
<dbReference type="PANTHER" id="PTHR37984">
    <property type="entry name" value="PROTEIN CBG26694"/>
    <property type="match status" value="1"/>
</dbReference>
<dbReference type="FunFam" id="3.30.70.270:FF:000020">
    <property type="entry name" value="Transposon Tf2-6 polyprotein-like Protein"/>
    <property type="match status" value="1"/>
</dbReference>
<dbReference type="GO" id="GO:0003887">
    <property type="term" value="F:DNA-directed DNA polymerase activity"/>
    <property type="evidence" value="ECO:0007669"/>
    <property type="project" value="UniProtKB-KW"/>
</dbReference>
<dbReference type="GO" id="GO:0003964">
    <property type="term" value="F:RNA-directed DNA polymerase activity"/>
    <property type="evidence" value="ECO:0007669"/>
    <property type="project" value="UniProtKB-KW"/>
</dbReference>
<dbReference type="GO" id="GO:0015074">
    <property type="term" value="P:DNA integration"/>
    <property type="evidence" value="ECO:0007669"/>
    <property type="project" value="UniProtKB-KW"/>
</dbReference>
<dbReference type="InterPro" id="IPR016197">
    <property type="entry name" value="Chromo-like_dom_sf"/>
</dbReference>
<dbReference type="InterPro" id="IPR043128">
    <property type="entry name" value="Rev_trsase/Diguanyl_cyclase"/>
</dbReference>
<name>A0A5D3BD16_CUCMM</name>
<dbReference type="Gene3D" id="3.30.70.270">
    <property type="match status" value="2"/>
</dbReference>
<keyword evidence="4" id="KW-0540">Nuclease</keyword>
<dbReference type="InterPro" id="IPR050951">
    <property type="entry name" value="Retrovirus_Pol_polyprotein"/>
</dbReference>
<evidence type="ECO:0000256" key="15">
    <source>
        <dbReference type="ARBA" id="ARBA00023268"/>
    </source>
</evidence>
<dbReference type="Gene3D" id="2.40.70.10">
    <property type="entry name" value="Acid Proteases"/>
    <property type="match status" value="1"/>
</dbReference>
<dbReference type="FunFam" id="3.10.20.370:FF:000001">
    <property type="entry name" value="Retrovirus-related Pol polyprotein from transposon 17.6-like protein"/>
    <property type="match status" value="1"/>
</dbReference>
<dbReference type="InterPro" id="IPR036397">
    <property type="entry name" value="RNaseH_sf"/>
</dbReference>
<keyword evidence="11" id="KW-0695">RNA-directed DNA polymerase</keyword>
<evidence type="ECO:0000256" key="1">
    <source>
        <dbReference type="ARBA" id="ARBA00022670"/>
    </source>
</evidence>
<evidence type="ECO:0000256" key="4">
    <source>
        <dbReference type="ARBA" id="ARBA00022722"/>
    </source>
</evidence>
<feature type="region of interest" description="Disordered" evidence="16">
    <location>
        <begin position="44"/>
        <end position="87"/>
    </location>
</feature>
<keyword evidence="2" id="KW-0808">Transferase</keyword>
<evidence type="ECO:0000259" key="17">
    <source>
        <dbReference type="PROSITE" id="PS50013"/>
    </source>
</evidence>
<evidence type="ECO:0000313" key="20">
    <source>
        <dbReference type="EMBL" id="TYJ97017.1"/>
    </source>
</evidence>
<dbReference type="InterPro" id="IPR021109">
    <property type="entry name" value="Peptidase_aspartic_dom_sf"/>
</dbReference>
<accession>A0A5D3BD16</accession>
<dbReference type="InterPro" id="IPR043502">
    <property type="entry name" value="DNA/RNA_pol_sf"/>
</dbReference>
<keyword evidence="8" id="KW-0378">Hydrolase</keyword>
<dbReference type="InterPro" id="IPR056924">
    <property type="entry name" value="SH3_Tf2-1"/>
</dbReference>
<dbReference type="FunFam" id="1.10.340.70:FF:000001">
    <property type="entry name" value="Retrovirus-related Pol polyprotein from transposon gypsy-like Protein"/>
    <property type="match status" value="1"/>
</dbReference>
<organism evidence="20 22">
    <name type="scientific">Cucumis melo var. makuwa</name>
    <name type="common">Oriental melon</name>
    <dbReference type="NCBI Taxonomy" id="1194695"/>
    <lineage>
        <taxon>Eukaryota</taxon>
        <taxon>Viridiplantae</taxon>
        <taxon>Streptophyta</taxon>
        <taxon>Embryophyta</taxon>
        <taxon>Tracheophyta</taxon>
        <taxon>Spermatophyta</taxon>
        <taxon>Magnoliopsida</taxon>
        <taxon>eudicotyledons</taxon>
        <taxon>Gunneridae</taxon>
        <taxon>Pentapetalae</taxon>
        <taxon>rosids</taxon>
        <taxon>fabids</taxon>
        <taxon>Cucurbitales</taxon>
        <taxon>Cucurbitaceae</taxon>
        <taxon>Benincaseae</taxon>
        <taxon>Cucumis</taxon>
    </lineage>
</organism>
<keyword evidence="15" id="KW-0511">Multifunctional enzyme</keyword>
<dbReference type="PROSITE" id="PS50013">
    <property type="entry name" value="CHROMO_2"/>
    <property type="match status" value="1"/>
</dbReference>
<dbReference type="Pfam" id="PF17921">
    <property type="entry name" value="Integrase_H2C2"/>
    <property type="match status" value="1"/>
</dbReference>
<feature type="domain" description="Reverse transcriptase" evidence="18">
    <location>
        <begin position="627"/>
        <end position="806"/>
    </location>
</feature>
<feature type="compositionally biased region" description="Polar residues" evidence="16">
    <location>
        <begin position="51"/>
        <end position="61"/>
    </location>
</feature>
<dbReference type="InterPro" id="IPR012337">
    <property type="entry name" value="RNaseH-like_sf"/>
</dbReference>
<evidence type="ECO:0000256" key="7">
    <source>
        <dbReference type="ARBA" id="ARBA00022759"/>
    </source>
</evidence>
<dbReference type="GO" id="GO:0006508">
    <property type="term" value="P:proteolysis"/>
    <property type="evidence" value="ECO:0007669"/>
    <property type="project" value="UniProtKB-KW"/>
</dbReference>
<keyword evidence="1" id="KW-0645">Protease</keyword>
<feature type="domain" description="Chromo" evidence="17">
    <location>
        <begin position="1453"/>
        <end position="1492"/>
    </location>
</feature>
<keyword evidence="3" id="KW-0548">Nucleotidyltransferase</keyword>
<dbReference type="PANTHER" id="PTHR37984:SF5">
    <property type="entry name" value="PROTEIN NYNRIN-LIKE"/>
    <property type="match status" value="1"/>
</dbReference>
<evidence type="ECO:0000259" key="18">
    <source>
        <dbReference type="PROSITE" id="PS50878"/>
    </source>
</evidence>
<dbReference type="Pfam" id="PF17919">
    <property type="entry name" value="RT_RNaseH_2"/>
    <property type="match status" value="1"/>
</dbReference>
<dbReference type="Pfam" id="PF03732">
    <property type="entry name" value="Retrotrans_gag"/>
    <property type="match status" value="1"/>
</dbReference>
<dbReference type="CDD" id="cd01647">
    <property type="entry name" value="RT_LTR"/>
    <property type="match status" value="1"/>
</dbReference>
<dbReference type="InterPro" id="IPR001584">
    <property type="entry name" value="Integrase_cat-core"/>
</dbReference>
<dbReference type="FunFam" id="3.10.10.10:FF:000007">
    <property type="entry name" value="Retrovirus-related Pol polyprotein from transposon 17.6-like Protein"/>
    <property type="match status" value="1"/>
</dbReference>
<keyword evidence="7" id="KW-0255">Endonuclease</keyword>
<dbReference type="SMART" id="SM00298">
    <property type="entry name" value="CHROMO"/>
    <property type="match status" value="1"/>
</dbReference>
<dbReference type="SUPFAM" id="SSF53098">
    <property type="entry name" value="Ribonuclease H-like"/>
    <property type="match status" value="1"/>
</dbReference>
<dbReference type="GO" id="GO:0004190">
    <property type="term" value="F:aspartic-type endopeptidase activity"/>
    <property type="evidence" value="ECO:0007669"/>
    <property type="project" value="UniProtKB-KW"/>
</dbReference>
<dbReference type="Pfam" id="PF08284">
    <property type="entry name" value="RVP_2"/>
    <property type="match status" value="1"/>
</dbReference>
<dbReference type="GO" id="GO:0003677">
    <property type="term" value="F:DNA binding"/>
    <property type="evidence" value="ECO:0007669"/>
    <property type="project" value="UniProtKB-KW"/>
</dbReference>
<dbReference type="Gene3D" id="1.10.340.70">
    <property type="match status" value="1"/>
</dbReference>
<dbReference type="Proteomes" id="UP000321947">
    <property type="component" value="Unassembled WGS sequence"/>
</dbReference>
<dbReference type="SUPFAM" id="SSF50630">
    <property type="entry name" value="Acid proteases"/>
    <property type="match status" value="1"/>
</dbReference>
<proteinExistence type="predicted"/>
<dbReference type="CDD" id="cd09274">
    <property type="entry name" value="RNase_HI_RT_Ty3"/>
    <property type="match status" value="1"/>
</dbReference>
<evidence type="ECO:0000313" key="22">
    <source>
        <dbReference type="Proteomes" id="UP000321947"/>
    </source>
</evidence>
<evidence type="ECO:0000259" key="19">
    <source>
        <dbReference type="PROSITE" id="PS50994"/>
    </source>
</evidence>
<evidence type="ECO:0000256" key="16">
    <source>
        <dbReference type="SAM" id="MobiDB-lite"/>
    </source>
</evidence>
<dbReference type="EMBL" id="SSTD01013395">
    <property type="protein sequence ID" value="TYK06654.1"/>
    <property type="molecule type" value="Genomic_DNA"/>
</dbReference>
<dbReference type="Gene3D" id="2.40.50.40">
    <property type="match status" value="1"/>
</dbReference>
<evidence type="ECO:0000256" key="10">
    <source>
        <dbReference type="ARBA" id="ARBA00022908"/>
    </source>
</evidence>
<dbReference type="SUPFAM" id="SSF54160">
    <property type="entry name" value="Chromo domain-like"/>
    <property type="match status" value="1"/>
</dbReference>
<dbReference type="PROSITE" id="PS50994">
    <property type="entry name" value="INTEGRASE"/>
    <property type="match status" value="1"/>
</dbReference>
<dbReference type="EMBL" id="SSTD01019069">
    <property type="protein sequence ID" value="TYJ97017.1"/>
    <property type="molecule type" value="Genomic_DNA"/>
</dbReference>
<dbReference type="GO" id="GO:0004519">
    <property type="term" value="F:endonuclease activity"/>
    <property type="evidence" value="ECO:0007669"/>
    <property type="project" value="UniProtKB-KW"/>
</dbReference>
<dbReference type="Gene3D" id="3.30.420.10">
    <property type="entry name" value="Ribonuclease H-like superfamily/Ribonuclease H"/>
    <property type="match status" value="1"/>
</dbReference>
<evidence type="ECO:0000256" key="5">
    <source>
        <dbReference type="ARBA" id="ARBA00022723"/>
    </source>
</evidence>
<dbReference type="InterPro" id="IPR041577">
    <property type="entry name" value="RT_RNaseH_2"/>
</dbReference>
<dbReference type="Pfam" id="PF00385">
    <property type="entry name" value="Chromo"/>
    <property type="match status" value="1"/>
</dbReference>
<dbReference type="InterPro" id="IPR005162">
    <property type="entry name" value="Retrotrans_gag_dom"/>
</dbReference>
<comment type="caution">
    <text evidence="20">The sequence shown here is derived from an EMBL/GenBank/DDBJ whole genome shotgun (WGS) entry which is preliminary data.</text>
</comment>
<sequence length="1535" mass="176079">MTQKLIEERLDASEKEIEAIKKEVQRIPVLEKTMEKMHAMLTEMYEDRQRQPGSSELTGVSTGKRKMRTEDVVDGDEEGETSLSLEPGAGQDRIKFKKLEMPVFNGEDPDGWIYRAEHYFQMHLLNEQEKLKIAIVSMEGKGLCWFRWAENRKRFRSWKELKERLYTRFRNREYGTGCARFLAIKQEGSVGEYLQRFEELSAPLPEMAEDVLVGAFTNGLDPVIRTEVFAMRAVGLEDMMDAARLAEEKLEIARASHGPYAKDFKSAQKPAPKNVETPSTKIVTLAERIPASVNQANNSQNGATGMGGRRDTGFRRWTDSELQARRDKGLCYRCEEPFSKGHRCKNRELRLCVVADDLEDVEMVDSACEGEMVEVSPVVELSLNSVVGLTAPGTFKLKGTVENQEIVIMVDCGATHNFISLKLVENLKLPMAETTNYGVIMGSGKAVQGRGICKGITVGLPVISIVEDFLPLELGNIDMVLGMQWLQKQGAMTVDWKALTMTFVVGDTKVILKGDPSLTRMEISLKVLVKTWQPDDQGFLVNFRAMGIPKADRELVVTDAVEEYQSEFAQLQQEFGDVFEMPDGLPPMRRIDHKIQLKEGTDPINVRPYRYPHAQKNEIERLVNDMLASGIIRPSTSPFSSPVILVKKKDGGWRFCVDYRALNRATVPDKFPIPMIDELLDELSGASIFSKIDLKSGYHQIRVRDEDISKTAFRTHEGHYEFLVMPFGLTNAPATFQALMNQVFRPYLRKFLLVFFDDILVYSRDVETHLEHLTMVFQLLRQHCLFANRQKCHFAKDRIEYLGHWVSAKGVEADQEKIKAMIEWPIPKNIRELRGFLGLTGYYRRFVANYGAIATPLTKLTKKNNFRWSEEATKAFEQLKRAMVTLPVLALPDFQLPFEVETDASGIGLGAVLTQNKRPIAYFSQKLSETAREKSVYERELMAIVLAVEKWRHYLLGHRFVVYTDQKALRHILEQREIVPGVQKWLMKLIGFDFEIRYRAGPENKAADALSRMPFETELNAITVPSLLDITVIEKEVQADEKLKAIFDRIVADPDCVPRYTIRQGKLFYKGRLVISRTSSFIPTILHTFHDSVLGGHSGQLRTYKRIAAELFWDGMKKDIKQYVDHCHVCQQNKIQALSPAGLLQPLPIPNRIWEDISMDFVEGLPRSKGFDTILVVVDRLSKYAHFITLGHPFSAKVVALVFVKEVVRLHGYPRSIVSDRDRVFLSHFWQELFRLQGTQLKRSTAYHPQTDGQTEVVNKCLELYLRCLCQEKQKSWSDKVAWAEYWYNTNYQSSIKNTPYTVVYGQPPPPIISYGQTGTTPNDSVEQQLQSRDEMLKVLKRHLQHAQERMQKFANIHRRDVVFDIGDRVYLKLQPYRQQSVAKKRCEKLSPRYFGPYTVLGRVGEVAYLLDLPETAKIHPVFHVSQLKKAIGDKHPVYPDVTLINDQMELVLEPENVLQRRWNEAERDWEYLVQWKDQPSHEATWESYAMLRHQFPNSHLEDKVALLRGGIARPPITQVYKRRGKKGNSTQTAW</sequence>
<reference evidence="20 22" key="1">
    <citation type="submission" date="2019-08" db="EMBL/GenBank/DDBJ databases">
        <title>Draft genome sequences of two oriental melons (Cucumis melo L. var makuwa).</title>
        <authorList>
            <person name="Kwon S.-Y."/>
        </authorList>
    </citation>
    <scope>NUCLEOTIDE SEQUENCE [LARGE SCALE GENOMIC DNA]</scope>
    <source>
        <strain evidence="22">cv. Chang Bougi</strain>
        <tissue evidence="20">Leaf</tissue>
    </source>
</reference>
<dbReference type="Pfam" id="PF00078">
    <property type="entry name" value="RVT_1"/>
    <property type="match status" value="1"/>
</dbReference>
<dbReference type="SUPFAM" id="SSF56672">
    <property type="entry name" value="DNA/RNA polymerases"/>
    <property type="match status" value="1"/>
</dbReference>
<evidence type="ECO:0000256" key="8">
    <source>
        <dbReference type="ARBA" id="ARBA00022801"/>
    </source>
</evidence>
<keyword evidence="6" id="KW-0064">Aspartyl protease</keyword>
<evidence type="ECO:0000256" key="6">
    <source>
        <dbReference type="ARBA" id="ARBA00022750"/>
    </source>
</evidence>